<name>A0A0D1L2I8_BACIU</name>
<dbReference type="RefSeq" id="WP_043857459.1">
    <property type="nucleotide sequence ID" value="NZ_CP046860.1"/>
</dbReference>
<feature type="domain" description="Alanine racemase N-terminal" evidence="5">
    <location>
        <begin position="7"/>
        <end position="223"/>
    </location>
</feature>
<comment type="similarity">
    <text evidence="2 4">Belongs to the pyridoxal phosphate-binding protein YggS/PROSC family.</text>
</comment>
<dbReference type="PANTHER" id="PTHR10146">
    <property type="entry name" value="PROLINE SYNTHETASE CO-TRANSCRIBED BACTERIAL HOMOLOG PROTEIN"/>
    <property type="match status" value="1"/>
</dbReference>
<reference evidence="7" key="2">
    <citation type="submission" date="2023-03" db="EMBL/GenBank/DDBJ databases">
        <title>Complete genome sequences of 52 Bacillus and Priestia strains isolated from West-African fermentations and 26 reference strains from the DSMZ collection.</title>
        <authorList>
            <person name="Wiedenbein E.S."/>
            <person name="Canoy T.S."/>
            <person name="Hui Y."/>
            <person name="Parkouda C."/>
            <person name="Dawende C."/>
            <person name="Ametefe E."/>
            <person name="Jespersen L."/>
            <person name="Nielsen D.S."/>
        </authorList>
    </citation>
    <scope>NUCLEOTIDE SEQUENCE</scope>
    <source>
        <strain evidence="7">PRO56</strain>
    </source>
</reference>
<organism evidence="6 8">
    <name type="scientific">Bacillus subtilis</name>
    <dbReference type="NCBI Taxonomy" id="1423"/>
    <lineage>
        <taxon>Bacteria</taxon>
        <taxon>Bacillati</taxon>
        <taxon>Bacillota</taxon>
        <taxon>Bacilli</taxon>
        <taxon>Bacillales</taxon>
        <taxon>Bacillaceae</taxon>
        <taxon>Bacillus</taxon>
    </lineage>
</organism>
<dbReference type="FunFam" id="3.20.20.10:FF:000011">
    <property type="entry name" value="Pyridoxal phosphate homeostasis protein"/>
    <property type="match status" value="1"/>
</dbReference>
<evidence type="ECO:0000313" key="6">
    <source>
        <dbReference type="EMBL" id="KIU12547.1"/>
    </source>
</evidence>
<proteinExistence type="inferred from homology"/>
<sequence length="230" mass="25746">MRVVDNLRHINERINEACNRSGRSSDEVTVIAVTKYVSPERAQEAVDAGITCLGENRDLELLRKQELMKGNPEWHFIGSLQSRKAKSVVNSVSYIHSLDRLSLAKEIEKRAEGTVRCFVQVNTSLEPSKHGMKKEEVIPFIQELSGFEHILVAGLMTMAPLTDDQDQIRSCFRSLRELRDQVQKLNQPNAPCTELSMGMSNDFEIAIEEGATYIRIGSSLVGNETGGVQQ</sequence>
<protein>
    <recommendedName>
        <fullName evidence="2">Pyridoxal phosphate homeostasis protein</fullName>
        <shortName evidence="2">PLP homeostasis protein</shortName>
    </recommendedName>
</protein>
<dbReference type="PIRSF" id="PIRSF004848">
    <property type="entry name" value="YBL036c_PLPDEIII"/>
    <property type="match status" value="1"/>
</dbReference>
<dbReference type="CDD" id="cd00635">
    <property type="entry name" value="PLPDE_III_YBL036c_like"/>
    <property type="match status" value="1"/>
</dbReference>
<dbReference type="Gene3D" id="3.20.20.10">
    <property type="entry name" value="Alanine racemase"/>
    <property type="match status" value="1"/>
</dbReference>
<evidence type="ECO:0000256" key="2">
    <source>
        <dbReference type="HAMAP-Rule" id="MF_02087"/>
    </source>
</evidence>
<dbReference type="InterPro" id="IPR001608">
    <property type="entry name" value="Ala_racemase_N"/>
</dbReference>
<evidence type="ECO:0000256" key="4">
    <source>
        <dbReference type="RuleBase" id="RU004514"/>
    </source>
</evidence>
<evidence type="ECO:0000256" key="3">
    <source>
        <dbReference type="PIRSR" id="PIRSR004848-1"/>
    </source>
</evidence>
<evidence type="ECO:0000313" key="8">
    <source>
        <dbReference type="Proteomes" id="UP000032247"/>
    </source>
</evidence>
<dbReference type="PATRIC" id="fig|1423.173.peg.1428"/>
<evidence type="ECO:0000256" key="1">
    <source>
        <dbReference type="ARBA" id="ARBA00022898"/>
    </source>
</evidence>
<comment type="cofactor">
    <cofactor evidence="3">
        <name>pyridoxal 5'-phosphate</name>
        <dbReference type="ChEBI" id="CHEBI:597326"/>
    </cofactor>
</comment>
<dbReference type="PROSITE" id="PS01211">
    <property type="entry name" value="UPF0001"/>
    <property type="match status" value="1"/>
</dbReference>
<dbReference type="EMBL" id="JXBC01000002">
    <property type="protein sequence ID" value="KIU12547.1"/>
    <property type="molecule type" value="Genomic_DNA"/>
</dbReference>
<dbReference type="GO" id="GO:0030170">
    <property type="term" value="F:pyridoxal phosphate binding"/>
    <property type="evidence" value="ECO:0007669"/>
    <property type="project" value="UniProtKB-UniRule"/>
</dbReference>
<gene>
    <name evidence="7" type="primary">ylmE</name>
    <name evidence="7" type="ORF">P5633_15935</name>
    <name evidence="6" type="ORF">SC09_Contig19orf01057</name>
</gene>
<dbReference type="STRING" id="483913.AN935_08040"/>
<dbReference type="HAMAP" id="MF_02087">
    <property type="entry name" value="PLP_homeostasis"/>
    <property type="match status" value="1"/>
</dbReference>
<keyword evidence="1 2" id="KW-0663">Pyridoxal phosphate</keyword>
<dbReference type="EMBL" id="CP120576">
    <property type="protein sequence ID" value="WEY83831.1"/>
    <property type="molecule type" value="Genomic_DNA"/>
</dbReference>
<evidence type="ECO:0000313" key="7">
    <source>
        <dbReference type="EMBL" id="WEY83831.1"/>
    </source>
</evidence>
<dbReference type="Pfam" id="PF01168">
    <property type="entry name" value="Ala_racemase_N"/>
    <property type="match status" value="1"/>
</dbReference>
<dbReference type="PANTHER" id="PTHR10146:SF14">
    <property type="entry name" value="PYRIDOXAL PHOSPHATE HOMEOSTASIS PROTEIN"/>
    <property type="match status" value="1"/>
</dbReference>
<comment type="function">
    <text evidence="2">Pyridoxal 5'-phosphate (PLP)-binding protein, which is involved in PLP homeostasis.</text>
</comment>
<accession>A0A0D1L2I8</accession>
<dbReference type="SUPFAM" id="SSF51419">
    <property type="entry name" value="PLP-binding barrel"/>
    <property type="match status" value="1"/>
</dbReference>
<dbReference type="NCBIfam" id="TIGR00044">
    <property type="entry name" value="YggS family pyridoxal phosphate-dependent enzyme"/>
    <property type="match status" value="1"/>
</dbReference>
<dbReference type="AlphaFoldDB" id="A0A0D1L2I8"/>
<dbReference type="Proteomes" id="UP000032247">
    <property type="component" value="Unassembled WGS sequence"/>
</dbReference>
<evidence type="ECO:0000259" key="5">
    <source>
        <dbReference type="Pfam" id="PF01168"/>
    </source>
</evidence>
<dbReference type="InterPro" id="IPR011078">
    <property type="entry name" value="PyrdxlP_homeostasis"/>
</dbReference>
<reference evidence="6 8" key="1">
    <citation type="submission" date="2014-12" db="EMBL/GenBank/DDBJ databases">
        <title>Comparative genome analysis of Bacillus coagulans HM-08, Clostridium butyricum HM-68, Bacillus subtilis HM-66 and Bacillus licheniformis BL-09.</title>
        <authorList>
            <person name="Zhang H."/>
        </authorList>
    </citation>
    <scope>NUCLEOTIDE SEQUENCE [LARGE SCALE GENOMIC DNA]</scope>
    <source>
        <strain evidence="6 8">HM-66</strain>
    </source>
</reference>
<feature type="modified residue" description="N6-(pyridoxal phosphate)lysine" evidence="2 3">
    <location>
        <position position="35"/>
    </location>
</feature>
<dbReference type="InterPro" id="IPR029066">
    <property type="entry name" value="PLP-binding_barrel"/>
</dbReference>
<dbReference type="Proteomes" id="UP001214898">
    <property type="component" value="Chromosome"/>
</dbReference>